<dbReference type="InterPro" id="IPR013215">
    <property type="entry name" value="Cbl-indep_Met_Synth_N"/>
</dbReference>
<dbReference type="PANTHER" id="PTHR30519">
    <property type="entry name" value="5-METHYLTETRAHYDROPTEROYLTRIGLUTAMATE--HOMOCYSTEINE METHYLTRANSFERASE"/>
    <property type="match status" value="1"/>
</dbReference>
<protein>
    <submittedName>
        <fullName evidence="2">Cobalamin-independent synthase, N-terminal domain protein</fullName>
    </submittedName>
</protein>
<dbReference type="Proteomes" id="UP000017820">
    <property type="component" value="Unassembled WGS sequence"/>
</dbReference>
<gene>
    <name evidence="2" type="ORF">PL2TA16_00096</name>
</gene>
<dbReference type="SUPFAM" id="SSF51726">
    <property type="entry name" value="UROD/MetE-like"/>
    <property type="match status" value="1"/>
</dbReference>
<evidence type="ECO:0000313" key="2">
    <source>
        <dbReference type="EMBL" id="ESP91649.1"/>
    </source>
</evidence>
<evidence type="ECO:0000259" key="1">
    <source>
        <dbReference type="Pfam" id="PF08267"/>
    </source>
</evidence>
<accession>V4HUQ5</accession>
<organism evidence="2 3">
    <name type="scientific">Pseudoalteromonas luteoviolacea (strain 2ta16)</name>
    <dbReference type="NCBI Taxonomy" id="1353533"/>
    <lineage>
        <taxon>Bacteria</taxon>
        <taxon>Pseudomonadati</taxon>
        <taxon>Pseudomonadota</taxon>
        <taxon>Gammaproteobacteria</taxon>
        <taxon>Alteromonadales</taxon>
        <taxon>Pseudoalteromonadaceae</taxon>
        <taxon>Pseudoalteromonas</taxon>
    </lineage>
</organism>
<sequence length="116" mass="12954">MVTIHNLGFPRIGKKRELKFALENYWAGKISRTELVEKGRAIRAENWALQAEQGVELLPVGDFAWYDHVLTTSMLVGAIPERHHQGCDDANLDTLFRVARGRAPTGCTCAASEMTK</sequence>
<dbReference type="GO" id="GO:0008270">
    <property type="term" value="F:zinc ion binding"/>
    <property type="evidence" value="ECO:0007669"/>
    <property type="project" value="InterPro"/>
</dbReference>
<dbReference type="GO" id="GO:0008652">
    <property type="term" value="P:amino acid biosynthetic process"/>
    <property type="evidence" value="ECO:0007669"/>
    <property type="project" value="InterPro"/>
</dbReference>
<proteinExistence type="predicted"/>
<evidence type="ECO:0000313" key="3">
    <source>
        <dbReference type="Proteomes" id="UP000017820"/>
    </source>
</evidence>
<dbReference type="EMBL" id="AUSV01000100">
    <property type="protein sequence ID" value="ESP91649.1"/>
    <property type="molecule type" value="Genomic_DNA"/>
</dbReference>
<dbReference type="GO" id="GO:0003871">
    <property type="term" value="F:5-methyltetrahydropteroyltriglutamate-homocysteine S-methyltransferase activity"/>
    <property type="evidence" value="ECO:0007669"/>
    <property type="project" value="InterPro"/>
</dbReference>
<name>V4HUQ5_PSEL2</name>
<reference evidence="2 3" key="1">
    <citation type="submission" date="2013-07" db="EMBL/GenBank/DDBJ databases">
        <title>Draft genome sequence of Pseudoalteromonas luteoviolacea 2ta16.</title>
        <authorList>
            <person name="Allen E.E."/>
            <person name="Azam F."/>
            <person name="Podell S."/>
        </authorList>
    </citation>
    <scope>NUCLEOTIDE SEQUENCE [LARGE SCALE GENOMIC DNA]</scope>
    <source>
        <strain evidence="2 3">2ta16</strain>
    </source>
</reference>
<dbReference type="Pfam" id="PF08267">
    <property type="entry name" value="Meth_synt_1"/>
    <property type="match status" value="1"/>
</dbReference>
<dbReference type="PATRIC" id="fig|1353533.3.peg.4057"/>
<feature type="domain" description="Cobalamin-independent methionine synthase MetE N-terminal" evidence="1">
    <location>
        <begin position="5"/>
        <end position="116"/>
    </location>
</feature>
<dbReference type="AlphaFoldDB" id="V4HUQ5"/>
<dbReference type="InterPro" id="IPR038071">
    <property type="entry name" value="UROD/MetE-like_sf"/>
</dbReference>
<dbReference type="Gene3D" id="3.20.20.210">
    <property type="match status" value="1"/>
</dbReference>
<comment type="caution">
    <text evidence="2">The sequence shown here is derived from an EMBL/GenBank/DDBJ whole genome shotgun (WGS) entry which is preliminary data.</text>
</comment>